<evidence type="ECO:0000313" key="6">
    <source>
        <dbReference type="EMBL" id="EED19545.1"/>
    </source>
</evidence>
<dbReference type="InterPro" id="IPR007568">
    <property type="entry name" value="RTA1"/>
</dbReference>
<dbReference type="RefSeq" id="XP_002479979.1">
    <property type="nucleotide sequence ID" value="XM_002479934.1"/>
</dbReference>
<dbReference type="OrthoDB" id="3358017at2759"/>
<dbReference type="InParanoid" id="B8M7J2"/>
<evidence type="ECO:0000313" key="7">
    <source>
        <dbReference type="Proteomes" id="UP000001745"/>
    </source>
</evidence>
<dbReference type="FunCoup" id="B8M7J2">
    <property type="interactions" value="30"/>
</dbReference>
<evidence type="ECO:0000256" key="4">
    <source>
        <dbReference type="ARBA" id="ARBA00023136"/>
    </source>
</evidence>
<dbReference type="VEuPathDB" id="FungiDB:TSTA_028340"/>
<feature type="transmembrane region" description="Helical" evidence="5">
    <location>
        <begin position="153"/>
        <end position="176"/>
    </location>
</feature>
<dbReference type="STRING" id="441959.B8M7J2"/>
<keyword evidence="7" id="KW-1185">Reference proteome</keyword>
<dbReference type="HOGENOM" id="CLU_033465_3_1_1"/>
<dbReference type="GeneID" id="8108350"/>
<evidence type="ECO:0008006" key="8">
    <source>
        <dbReference type="Google" id="ProtNLM"/>
    </source>
</evidence>
<keyword evidence="2 5" id="KW-0812">Transmembrane</keyword>
<dbReference type="GO" id="GO:0016020">
    <property type="term" value="C:membrane"/>
    <property type="evidence" value="ECO:0007669"/>
    <property type="project" value="UniProtKB-SubCell"/>
</dbReference>
<dbReference type="PhylomeDB" id="B8M7J2"/>
<dbReference type="PANTHER" id="PTHR31465">
    <property type="entry name" value="PROTEIN RTA1-RELATED"/>
    <property type="match status" value="1"/>
</dbReference>
<gene>
    <name evidence="6" type="ORF">TSTA_028340</name>
</gene>
<evidence type="ECO:0000256" key="2">
    <source>
        <dbReference type="ARBA" id="ARBA00022692"/>
    </source>
</evidence>
<accession>B8M7J2</accession>
<feature type="transmembrane region" description="Helical" evidence="5">
    <location>
        <begin position="74"/>
        <end position="96"/>
    </location>
</feature>
<feature type="transmembrane region" description="Helical" evidence="5">
    <location>
        <begin position="117"/>
        <end position="141"/>
    </location>
</feature>
<evidence type="ECO:0000256" key="1">
    <source>
        <dbReference type="ARBA" id="ARBA00004141"/>
    </source>
</evidence>
<dbReference type="EMBL" id="EQ962654">
    <property type="protein sequence ID" value="EED19545.1"/>
    <property type="molecule type" value="Genomic_DNA"/>
</dbReference>
<feature type="transmembrane region" description="Helical" evidence="5">
    <location>
        <begin position="232"/>
        <end position="251"/>
    </location>
</feature>
<dbReference type="AlphaFoldDB" id="B8M7J2"/>
<dbReference type="OMA" id="QSEMFLY"/>
<feature type="transmembrane region" description="Helical" evidence="5">
    <location>
        <begin position="197"/>
        <end position="217"/>
    </location>
</feature>
<reference evidence="7" key="1">
    <citation type="journal article" date="2015" name="Genome Announc.">
        <title>Genome sequence of the AIDS-associated pathogen Penicillium marneffei (ATCC18224) and its near taxonomic relative Talaromyces stipitatus (ATCC10500).</title>
        <authorList>
            <person name="Nierman W.C."/>
            <person name="Fedorova-Abrams N.D."/>
            <person name="Andrianopoulos A."/>
        </authorList>
    </citation>
    <scope>NUCLEOTIDE SEQUENCE [LARGE SCALE GENOMIC DNA]</scope>
    <source>
        <strain evidence="7">ATCC 10500 / CBS 375.48 / QM 6759 / NRRL 1006</strain>
    </source>
</reference>
<name>B8M7J2_TALSN</name>
<sequence length="281" mass="31459">MAKHNVYKYDPSKAAAMAFAIIFSITSLIHLVQLARKRTWYFIPFLIGGIFETVGYGTRYYNATQTPDWALSPYIIQFLLLLLAPSLFAASIYMILGRIVRLLDGASRSLVRPSWMTKIFVTGDVLSFFLQCGGGGILAQAKTPKTTNLGNDIIIVGLLVQLVFFGFFIVVSIVFHRRMLASPTNISQTVTVPWSRYMMIMYTVSGLIMVRSIYRVIEYVQGPDGGLQAHEAYLYVFDSSLMLLCCLIFNVSHPSQIIVGGGKNYRKMSSDLEMLSAPDRN</sequence>
<dbReference type="Proteomes" id="UP000001745">
    <property type="component" value="Unassembled WGS sequence"/>
</dbReference>
<dbReference type="PANTHER" id="PTHR31465:SF33">
    <property type="entry name" value="DOMAIN PROTEIN, PUTATIVE (AFU_ORTHOLOGUE AFUA_5G01310)-RELATED"/>
    <property type="match status" value="1"/>
</dbReference>
<evidence type="ECO:0000256" key="5">
    <source>
        <dbReference type="SAM" id="Phobius"/>
    </source>
</evidence>
<protein>
    <recommendedName>
        <fullName evidence="8">RTA1 domain protein</fullName>
    </recommendedName>
</protein>
<feature type="transmembrane region" description="Helical" evidence="5">
    <location>
        <begin position="39"/>
        <end position="62"/>
    </location>
</feature>
<keyword evidence="3 5" id="KW-1133">Transmembrane helix</keyword>
<organism evidence="6 7">
    <name type="scientific">Talaromyces stipitatus (strain ATCC 10500 / CBS 375.48 / QM 6759 / NRRL 1006)</name>
    <name type="common">Penicillium stipitatum</name>
    <dbReference type="NCBI Taxonomy" id="441959"/>
    <lineage>
        <taxon>Eukaryota</taxon>
        <taxon>Fungi</taxon>
        <taxon>Dikarya</taxon>
        <taxon>Ascomycota</taxon>
        <taxon>Pezizomycotina</taxon>
        <taxon>Eurotiomycetes</taxon>
        <taxon>Eurotiomycetidae</taxon>
        <taxon>Eurotiales</taxon>
        <taxon>Trichocomaceae</taxon>
        <taxon>Talaromyces</taxon>
        <taxon>Talaromyces sect. Talaromyces</taxon>
    </lineage>
</organism>
<dbReference type="Pfam" id="PF04479">
    <property type="entry name" value="RTA1"/>
    <property type="match status" value="1"/>
</dbReference>
<proteinExistence type="predicted"/>
<comment type="subcellular location">
    <subcellularLocation>
        <location evidence="1">Membrane</location>
        <topology evidence="1">Multi-pass membrane protein</topology>
    </subcellularLocation>
</comment>
<keyword evidence="4 5" id="KW-0472">Membrane</keyword>
<dbReference type="eggNOG" id="ENOG502QURG">
    <property type="taxonomic scope" value="Eukaryota"/>
</dbReference>
<evidence type="ECO:0000256" key="3">
    <source>
        <dbReference type="ARBA" id="ARBA00022989"/>
    </source>
</evidence>
<feature type="transmembrane region" description="Helical" evidence="5">
    <location>
        <begin position="14"/>
        <end position="32"/>
    </location>
</feature>